<dbReference type="InterPro" id="IPR004501">
    <property type="entry name" value="PTS_EIIC_3"/>
</dbReference>
<feature type="transmembrane region" description="Helical" evidence="8">
    <location>
        <begin position="246"/>
        <end position="264"/>
    </location>
</feature>
<accession>A0A7J0BY17</accession>
<dbReference type="InterPro" id="IPR050706">
    <property type="entry name" value="Cyclic-di-GMP_PDE-like"/>
</dbReference>
<keyword evidence="2" id="KW-0813">Transport</keyword>
<dbReference type="GO" id="GO:0005886">
    <property type="term" value="C:plasma membrane"/>
    <property type="evidence" value="ECO:0007669"/>
    <property type="project" value="UniProtKB-SubCell"/>
</dbReference>
<comment type="caution">
    <text evidence="11">The sequence shown here is derived from an EMBL/GenBank/DDBJ whole genome shotgun (WGS) entry which is preliminary data.</text>
</comment>
<dbReference type="CDD" id="cd01948">
    <property type="entry name" value="EAL"/>
    <property type="match status" value="1"/>
</dbReference>
<dbReference type="EMBL" id="BLVP01000043">
    <property type="protein sequence ID" value="GFM38598.1"/>
    <property type="molecule type" value="Genomic_DNA"/>
</dbReference>
<feature type="transmembrane region" description="Helical" evidence="8">
    <location>
        <begin position="159"/>
        <end position="178"/>
    </location>
</feature>
<feature type="transmembrane region" description="Helical" evidence="8">
    <location>
        <begin position="91"/>
        <end position="111"/>
    </location>
</feature>
<dbReference type="InterPro" id="IPR003352">
    <property type="entry name" value="PTS_EIIC"/>
</dbReference>
<dbReference type="PANTHER" id="PTHR33121">
    <property type="entry name" value="CYCLIC DI-GMP PHOSPHODIESTERASE PDEF"/>
    <property type="match status" value="1"/>
</dbReference>
<dbReference type="PROSITE" id="PS50883">
    <property type="entry name" value="EAL"/>
    <property type="match status" value="1"/>
</dbReference>
<feature type="transmembrane region" description="Helical" evidence="8">
    <location>
        <begin position="276"/>
        <end position="295"/>
    </location>
</feature>
<evidence type="ECO:0000313" key="12">
    <source>
        <dbReference type="Proteomes" id="UP000503820"/>
    </source>
</evidence>
<dbReference type="SUPFAM" id="SSF141868">
    <property type="entry name" value="EAL domain-like"/>
    <property type="match status" value="1"/>
</dbReference>
<dbReference type="GO" id="GO:0009401">
    <property type="term" value="P:phosphoenolpyruvate-dependent sugar phosphotransferase system"/>
    <property type="evidence" value="ECO:0007669"/>
    <property type="project" value="InterPro"/>
</dbReference>
<feature type="transmembrane region" description="Helical" evidence="8">
    <location>
        <begin position="419"/>
        <end position="436"/>
    </location>
</feature>
<feature type="transmembrane region" description="Helical" evidence="8">
    <location>
        <begin position="123"/>
        <end position="143"/>
    </location>
</feature>
<evidence type="ECO:0000256" key="4">
    <source>
        <dbReference type="ARBA" id="ARBA00022597"/>
    </source>
</evidence>
<name>A0A7J0BY17_9BACT</name>
<keyword evidence="4" id="KW-0762">Sugar transport</keyword>
<keyword evidence="12" id="KW-1185">Reference proteome</keyword>
<keyword evidence="7 8" id="KW-0472">Membrane</keyword>
<feature type="domain" description="PTS EIIC type-3" evidence="10">
    <location>
        <begin position="25"/>
        <end position="432"/>
    </location>
</feature>
<dbReference type="Pfam" id="PF00563">
    <property type="entry name" value="EAL"/>
    <property type="match status" value="1"/>
</dbReference>
<evidence type="ECO:0000256" key="7">
    <source>
        <dbReference type="ARBA" id="ARBA00023136"/>
    </source>
</evidence>
<feature type="transmembrane region" description="Helical" evidence="8">
    <location>
        <begin position="307"/>
        <end position="326"/>
    </location>
</feature>
<evidence type="ECO:0000256" key="6">
    <source>
        <dbReference type="ARBA" id="ARBA00022989"/>
    </source>
</evidence>
<keyword evidence="6 8" id="KW-1133">Transmembrane helix</keyword>
<reference evidence="11 12" key="1">
    <citation type="submission" date="2020-05" db="EMBL/GenBank/DDBJ databases">
        <title>Draft genome sequence of Desulfovibrio psychrotolerans JS1T.</title>
        <authorList>
            <person name="Ueno A."/>
            <person name="Tamazawa S."/>
            <person name="Tamamura S."/>
            <person name="Murakami T."/>
            <person name="Kiyama T."/>
            <person name="Inomata H."/>
            <person name="Amano Y."/>
            <person name="Miyakawa K."/>
            <person name="Tamaki H."/>
            <person name="Naganuma T."/>
            <person name="Kaneko K."/>
        </authorList>
    </citation>
    <scope>NUCLEOTIDE SEQUENCE [LARGE SCALE GENOMIC DNA]</scope>
    <source>
        <strain evidence="11 12">JS1</strain>
    </source>
</reference>
<dbReference type="SMART" id="SM00052">
    <property type="entry name" value="EAL"/>
    <property type="match status" value="1"/>
</dbReference>
<dbReference type="GO" id="GO:0008982">
    <property type="term" value="F:protein-N(PI)-phosphohistidine-sugar phosphotransferase activity"/>
    <property type="evidence" value="ECO:0007669"/>
    <property type="project" value="InterPro"/>
</dbReference>
<evidence type="ECO:0000256" key="8">
    <source>
        <dbReference type="SAM" id="Phobius"/>
    </source>
</evidence>
<dbReference type="AlphaFoldDB" id="A0A7J0BY17"/>
<evidence type="ECO:0000256" key="2">
    <source>
        <dbReference type="ARBA" id="ARBA00022448"/>
    </source>
</evidence>
<dbReference type="Pfam" id="PF02378">
    <property type="entry name" value="PTS_EIIC"/>
    <property type="match status" value="1"/>
</dbReference>
<evidence type="ECO:0000259" key="10">
    <source>
        <dbReference type="PROSITE" id="PS51105"/>
    </source>
</evidence>
<evidence type="ECO:0000313" key="11">
    <source>
        <dbReference type="EMBL" id="GFM38598.1"/>
    </source>
</evidence>
<comment type="subcellular location">
    <subcellularLocation>
        <location evidence="1">Cell membrane</location>
        <topology evidence="1">Multi-pass membrane protein</topology>
    </subcellularLocation>
</comment>
<dbReference type="InterPro" id="IPR035919">
    <property type="entry name" value="EAL_sf"/>
</dbReference>
<dbReference type="Gene3D" id="3.20.20.450">
    <property type="entry name" value="EAL domain"/>
    <property type="match status" value="1"/>
</dbReference>
<evidence type="ECO:0000256" key="1">
    <source>
        <dbReference type="ARBA" id="ARBA00004651"/>
    </source>
</evidence>
<dbReference type="RefSeq" id="WP_174411202.1">
    <property type="nucleotide sequence ID" value="NZ_BLVP01000043.1"/>
</dbReference>
<dbReference type="GO" id="GO:0071111">
    <property type="term" value="F:cyclic-guanylate-specific phosphodiesterase activity"/>
    <property type="evidence" value="ECO:0007669"/>
    <property type="project" value="InterPro"/>
</dbReference>
<keyword evidence="5 8" id="KW-0812">Transmembrane</keyword>
<sequence>MDSQTGTVKTGRESRLREGTGFLRVRIAVRDIAGRLSNHPVLLSMQRGLALVLPLVMVGALALTIRDFPAAALPRLLDSLFGGVWREVCDAIIAGSFGIAALGVLCAYSAATAAIHNQRRADLAVSPAMTTVVVLSCFFVLAAPPSDVAWNALLSMNPGLPLAIIVAAAGSAVFLRLCRVRGLQLPMGTVGSDPVVRDVLTLTPAAMLTILLFAAGRVLFASAGVTDPGTSLGLLFVDVFRNAGDGLGYGLAYVGFTQVLWLFGAHGPNMLPSLEAGLHIPAALANVQALAMGQEPAFVFTKSFFDAFTRMGGSGCTLCLIAAILLRGKNSGNARLCLFALLPALCNVNEPVLFGIPLVLNPVYAIPFVVTPLAQTLLAYWGTILGLVPHTVPGGAWTTPVFFSGFMATGSWAGVAMQAVNLVLGVLLYLPFVRFADALCERQGRRVMHELAEAAESRVPGPNGYKCLDRPGDAGRVAKVLANDLERALATNTQLFLEYQPQVDSKNIRVVGVEALLRWRHPVYGMIPPCITVALAEDTATIGRLGLFVLSEACAQRQAWLGWVPEGLVMSVNVSPPQLRDPEFARRVLAVLATHDLPTELLELEITETSILSPGSGEMERLRLLRSKGVRVAIDDFGMGHTSLRYLQEFPVDTVKIDRSLTVSGPDGVSGHIVHSIVDLAGRLNIATVVEGVETLEQLERFGALGCTLFQGYLFSRPLSGEECLSFIRRQQKPRK</sequence>
<dbReference type="PROSITE" id="PS51105">
    <property type="entry name" value="PTS_EIIC_TYPE_3"/>
    <property type="match status" value="1"/>
</dbReference>
<feature type="domain" description="EAL" evidence="9">
    <location>
        <begin position="478"/>
        <end position="732"/>
    </location>
</feature>
<evidence type="ECO:0000256" key="5">
    <source>
        <dbReference type="ARBA" id="ARBA00022692"/>
    </source>
</evidence>
<dbReference type="InterPro" id="IPR001633">
    <property type="entry name" value="EAL_dom"/>
</dbReference>
<protein>
    <submittedName>
        <fullName evidence="11">PTS lactose transporter subunit IIC</fullName>
    </submittedName>
</protein>
<organism evidence="11 12">
    <name type="scientific">Desulfovibrio psychrotolerans</name>
    <dbReference type="NCBI Taxonomy" id="415242"/>
    <lineage>
        <taxon>Bacteria</taxon>
        <taxon>Pseudomonadati</taxon>
        <taxon>Thermodesulfobacteriota</taxon>
        <taxon>Desulfovibrionia</taxon>
        <taxon>Desulfovibrionales</taxon>
        <taxon>Desulfovibrionaceae</taxon>
        <taxon>Desulfovibrio</taxon>
    </lineage>
</organism>
<dbReference type="Proteomes" id="UP000503820">
    <property type="component" value="Unassembled WGS sequence"/>
</dbReference>
<evidence type="ECO:0000256" key="3">
    <source>
        <dbReference type="ARBA" id="ARBA00022475"/>
    </source>
</evidence>
<feature type="transmembrane region" description="Helical" evidence="8">
    <location>
        <begin position="49"/>
        <end position="71"/>
    </location>
</feature>
<feature type="transmembrane region" description="Helical" evidence="8">
    <location>
        <begin position="199"/>
        <end position="226"/>
    </location>
</feature>
<gene>
    <name evidence="11" type="ORF">DSM19430T_32820</name>
</gene>
<proteinExistence type="predicted"/>
<keyword evidence="3" id="KW-1003">Cell membrane</keyword>
<feature type="transmembrane region" description="Helical" evidence="8">
    <location>
        <begin position="366"/>
        <end position="388"/>
    </location>
</feature>
<dbReference type="PANTHER" id="PTHR33121:SF79">
    <property type="entry name" value="CYCLIC DI-GMP PHOSPHODIESTERASE PDED-RELATED"/>
    <property type="match status" value="1"/>
</dbReference>
<evidence type="ECO:0000259" key="9">
    <source>
        <dbReference type="PROSITE" id="PS50883"/>
    </source>
</evidence>